<sequence length="89" mass="9847">MPRTSKNEMRLLTWSPVSTDNGLLRPSRAEWIFVANPAREAVESTVSSPHRLRHHPRLGPLQRTSVVREATARPGRGRAVAEGVSPRSG</sequence>
<evidence type="ECO:0000313" key="3">
    <source>
        <dbReference type="Proteomes" id="UP000184501"/>
    </source>
</evidence>
<dbReference type="AlphaFoldDB" id="A0A1M4ZCH7"/>
<dbReference type="EMBL" id="FQVN01000002">
    <property type="protein sequence ID" value="SHF15507.1"/>
    <property type="molecule type" value="Genomic_DNA"/>
</dbReference>
<keyword evidence="3" id="KW-1185">Reference proteome</keyword>
<dbReference type="STRING" id="2017.SAMN05444320_102679"/>
<accession>A0A1M4ZCH7</accession>
<feature type="region of interest" description="Disordered" evidence="1">
    <location>
        <begin position="70"/>
        <end position="89"/>
    </location>
</feature>
<dbReference type="Proteomes" id="UP000184501">
    <property type="component" value="Unassembled WGS sequence"/>
</dbReference>
<proteinExistence type="predicted"/>
<evidence type="ECO:0000313" key="2">
    <source>
        <dbReference type="EMBL" id="SHF15507.1"/>
    </source>
</evidence>
<reference evidence="2 3" key="1">
    <citation type="submission" date="2016-11" db="EMBL/GenBank/DDBJ databases">
        <authorList>
            <person name="Jaros S."/>
            <person name="Januszkiewicz K."/>
            <person name="Wedrychowicz H."/>
        </authorList>
    </citation>
    <scope>NUCLEOTIDE SEQUENCE [LARGE SCALE GENOMIC DNA]</scope>
    <source>
        <strain evidence="2 3">DSM 44523</strain>
    </source>
</reference>
<protein>
    <submittedName>
        <fullName evidence="2">Uncharacterized protein</fullName>
    </submittedName>
</protein>
<organism evidence="2 3">
    <name type="scientific">Streptoalloteichus hindustanus</name>
    <dbReference type="NCBI Taxonomy" id="2017"/>
    <lineage>
        <taxon>Bacteria</taxon>
        <taxon>Bacillati</taxon>
        <taxon>Actinomycetota</taxon>
        <taxon>Actinomycetes</taxon>
        <taxon>Pseudonocardiales</taxon>
        <taxon>Pseudonocardiaceae</taxon>
        <taxon>Streptoalloteichus</taxon>
    </lineage>
</organism>
<evidence type="ECO:0000256" key="1">
    <source>
        <dbReference type="SAM" id="MobiDB-lite"/>
    </source>
</evidence>
<gene>
    <name evidence="2" type="ORF">SAMN05444320_102679</name>
</gene>
<name>A0A1M4ZCH7_STRHI</name>